<evidence type="ECO:0000256" key="1">
    <source>
        <dbReference type="SAM" id="MobiDB-lite"/>
    </source>
</evidence>
<feature type="region of interest" description="Disordered" evidence="1">
    <location>
        <begin position="810"/>
        <end position="843"/>
    </location>
</feature>
<feature type="domain" description="FAM194 C-terminal" evidence="2">
    <location>
        <begin position="668"/>
        <end position="775"/>
    </location>
</feature>
<reference evidence="4" key="1">
    <citation type="submission" date="2025-08" db="UniProtKB">
        <authorList>
            <consortium name="RefSeq"/>
        </authorList>
    </citation>
    <scope>IDENTIFICATION</scope>
</reference>
<feature type="compositionally biased region" description="Basic and acidic residues" evidence="1">
    <location>
        <begin position="443"/>
        <end position="464"/>
    </location>
</feature>
<feature type="compositionally biased region" description="Basic and acidic residues" evidence="1">
    <location>
        <begin position="820"/>
        <end position="835"/>
    </location>
</feature>
<dbReference type="OrthoDB" id="331263at2759"/>
<dbReference type="RefSeq" id="XP_033175991.1">
    <property type="nucleotide sequence ID" value="XM_033320100.1"/>
</dbReference>
<feature type="compositionally biased region" description="Basic and acidic residues" evidence="1">
    <location>
        <begin position="345"/>
        <end position="377"/>
    </location>
</feature>
<sequence>MNYDAVPLHGALDIVATAMTSIVCGNVKKGSQRSGLFRNMFPCVRCQDMEVLPEEIVRKVDIIMTCLERCCAIENITRRVKDVLCILERLAPCAMSEKFQTLSLLLKEIMRKLICCGQDLEEPFGNTQTKLILNLVNNFIRDWSEKRSGSRPCLRICRFCDRVVNETTRQWGTFCCNEAKKFHDIRIEWILRQSITSDASKDEAIDWRPKSKSSRNERFDDDSRTYASVEISRTVDVTDYDDSSARFDERTSVKENLESSDRTIKHRSAGEIGETRRAEAEVFSKKTERKIERYDDSSREWDKFDRAEGRDLTKTAAGTLEGKMRGKIKRNRHIDRTGEYPITPDGREERDDVPYKSKLDKIRGSRGLRDTNEERAAAGKMKKIKRDAKYLSQKRLEYTEFSETESEATGVHRSREGDKGVPVITEKSPKERRKNKLYGHTLVENERKKMVEKTTDTDIEEKTTGRRNRKKPRTEDIELDEMTDTSERKEADGRKKKKADAFDNGKKVVSYTFDKEDKVLKSGGTQDGRSSSERNETESILTKKHRDVKRGVSSAEDKSTLDSENQNKKETSKSSKKEHRRSGSDRTEDNSSKTYGSRYHKKRAIFSDIQIDDRSPIEYQLSNQHFVKLGWTVLPVAKTMRKIIQYRAKPSKPGLDWFGKHKLNGRMYYDDEARIFVNFHSGGSAEVFYPNGAMAIKLQRPQNRKYDMYTVFSPGGKDCMGVKRDSQIVAVFDTVGNGAVFDEDGATRLSYNQIGGIWRDNPTGVPLTWKWDIREKKSITKIVYLEKSAMHIEKLLDLAERRILKSSASVKASTSPASPRNKEKKVEELKPVVPEHDDEEEEVESGYVEEKKISRCYNVKVSFLFLCTLEIRIFLYLYFYSYILYLVRETYSNLPHLRQIRSDDTHHFRPIHLNVNDYVGLKIFNRTNIILRFLADKKSIRIQLGTILNLNEEVESYFVDASLKHGMLKCKFEELLPSRSKLDMIMDGIAEKIQKVRRSARYRELMMAKYRPLLRVWKMSGTRCRPR</sequence>
<proteinExistence type="predicted"/>
<feature type="domain" description="FAM194 C-terminal" evidence="2">
    <location>
        <begin position="902"/>
        <end position="977"/>
    </location>
</feature>
<feature type="compositionally biased region" description="Basic and acidic residues" evidence="1">
    <location>
        <begin position="555"/>
        <end position="591"/>
    </location>
</feature>
<organism evidence="3 4">
    <name type="scientific">Bombus impatiens</name>
    <name type="common">Bumblebee</name>
    <dbReference type="NCBI Taxonomy" id="132113"/>
    <lineage>
        <taxon>Eukaryota</taxon>
        <taxon>Metazoa</taxon>
        <taxon>Ecdysozoa</taxon>
        <taxon>Arthropoda</taxon>
        <taxon>Hexapoda</taxon>
        <taxon>Insecta</taxon>
        <taxon>Pterygota</taxon>
        <taxon>Neoptera</taxon>
        <taxon>Endopterygota</taxon>
        <taxon>Hymenoptera</taxon>
        <taxon>Apocrita</taxon>
        <taxon>Aculeata</taxon>
        <taxon>Apoidea</taxon>
        <taxon>Anthophila</taxon>
        <taxon>Apidae</taxon>
        <taxon>Bombus</taxon>
        <taxon>Pyrobombus</taxon>
    </lineage>
</organism>
<dbReference type="AlphaFoldDB" id="A0A6P8LR51"/>
<dbReference type="GeneID" id="105680575"/>
<keyword evidence="3" id="KW-1185">Reference proteome</keyword>
<protein>
    <submittedName>
        <fullName evidence="4">Uncharacterized protein LOC105680575</fullName>
    </submittedName>
</protein>
<dbReference type="Pfam" id="PF14977">
    <property type="entry name" value="FAM194"/>
    <property type="match status" value="2"/>
</dbReference>
<evidence type="ECO:0000313" key="4">
    <source>
        <dbReference type="RefSeq" id="XP_033175991.1"/>
    </source>
</evidence>
<feature type="region of interest" description="Disordered" evidence="1">
    <location>
        <begin position="337"/>
        <end position="383"/>
    </location>
</feature>
<accession>A0A6P8LR51</accession>
<dbReference type="Proteomes" id="UP000515180">
    <property type="component" value="Unplaced"/>
</dbReference>
<evidence type="ECO:0000313" key="3">
    <source>
        <dbReference type="Proteomes" id="UP000515180"/>
    </source>
</evidence>
<feature type="compositionally biased region" description="Basic and acidic residues" evidence="1">
    <location>
        <begin position="485"/>
        <end position="506"/>
    </location>
</feature>
<name>A0A6P8LR51_BOMIM</name>
<evidence type="ECO:0000259" key="2">
    <source>
        <dbReference type="Pfam" id="PF14977"/>
    </source>
</evidence>
<feature type="region of interest" description="Disordered" evidence="1">
    <location>
        <begin position="397"/>
        <end position="596"/>
    </location>
</feature>
<gene>
    <name evidence="4" type="primary">LOC105680575</name>
</gene>
<dbReference type="InterPro" id="IPR029281">
    <property type="entry name" value="FAM194_C"/>
</dbReference>